<dbReference type="Pfam" id="PF01929">
    <property type="entry name" value="Ribosomal_L14e"/>
    <property type="match status" value="1"/>
</dbReference>
<dbReference type="PANTHER" id="PTHR11127">
    <property type="entry name" value="60S RIBOSOMAL PROTEIN L14"/>
    <property type="match status" value="1"/>
</dbReference>
<dbReference type="GO" id="GO:0003723">
    <property type="term" value="F:RNA binding"/>
    <property type="evidence" value="ECO:0007669"/>
    <property type="project" value="InterPro"/>
</dbReference>
<evidence type="ECO:0000256" key="2">
    <source>
        <dbReference type="ARBA" id="ARBA00004496"/>
    </source>
</evidence>
<accession>A0A8X7T3S8</accession>
<feature type="domain" description="Large ribosomal subunit protein eL14" evidence="7">
    <location>
        <begin position="113"/>
        <end position="187"/>
    </location>
</feature>
<reference evidence="8" key="1">
    <citation type="submission" date="2016-04" db="EMBL/GenBank/DDBJ databases">
        <authorList>
            <person name="Nguyen H.D."/>
            <person name="Samba Siva P."/>
            <person name="Cullis J."/>
            <person name="Levesque C.A."/>
            <person name="Hambleton S."/>
        </authorList>
    </citation>
    <scope>NUCLEOTIDE SEQUENCE</scope>
    <source>
        <strain evidence="8">DAOMC 236422</strain>
    </source>
</reference>
<dbReference type="Gene3D" id="6.10.250.2270">
    <property type="match status" value="1"/>
</dbReference>
<dbReference type="GO" id="GO:0006412">
    <property type="term" value="P:translation"/>
    <property type="evidence" value="ECO:0007669"/>
    <property type="project" value="InterPro"/>
</dbReference>
<dbReference type="EMBL" id="LWDG02000203">
    <property type="protein sequence ID" value="KAE8267716.1"/>
    <property type="molecule type" value="Genomic_DNA"/>
</dbReference>
<gene>
    <name evidence="8" type="ORF">A4X09_0g4632</name>
</gene>
<dbReference type="PANTHER" id="PTHR11127:SF2">
    <property type="entry name" value="LARGE RIBOSOMAL SUBUNIT PROTEIN EL14"/>
    <property type="match status" value="1"/>
</dbReference>
<dbReference type="InterPro" id="IPR008991">
    <property type="entry name" value="Translation_prot_SH3-like_sf"/>
</dbReference>
<comment type="function">
    <text evidence="1">Component of the ribosome, a large ribonucleoprotein complex responsible for the synthesis of proteins in the cell. The small ribosomal subunit (SSU) binds messenger RNAs (mRNAs) and translates the encoded message by selecting cognate aminoacyl-transfer RNA (tRNA) molecules. The large subunit (LSU) contains the ribosomal catalytic site termed the peptidyl transferase center (PTC), which catalyzes the formation of peptide bonds, thereby polymerizing the amino acids delivered by tRNAs into a polypeptide chain. The nascent polypeptides leave the ribosome through a tunnel in the LSU and interact with protein factors that function in enzymatic processing, targeting, and the membrane insertion of nascent chains at the exit of the ribosomal tunnel.</text>
</comment>
<evidence type="ECO:0000256" key="5">
    <source>
        <dbReference type="ARBA" id="ARBA00022980"/>
    </source>
</evidence>
<dbReference type="CDD" id="cd23702">
    <property type="entry name" value="eL14"/>
    <property type="match status" value="1"/>
</dbReference>
<comment type="subcellular location">
    <subcellularLocation>
        <location evidence="2">Cytoplasm</location>
    </subcellularLocation>
</comment>
<sequence length="199" mass="21665">MSSCVPSMAQRKAGLAEAGRVVVKVAGVSVIGDARVEANGQQQHISIFVSRPPSSRQSRIFTMVNTQSFKRYVEVGRVALLNKGESAGQLAVIVEIIDHNRAIIDNPAAGVVRQAYQYRDLTLTSYVIKGLPRAAGSPAVKKAFEKAGVAEKWANSSWSKKRAAWTARRELTDFGRFELRQLKAERRGVLGAAAKQTKA</sequence>
<keyword evidence="4" id="KW-0963">Cytoplasm</keyword>
<comment type="similarity">
    <text evidence="3">Belongs to the eukaryotic ribosomal protein eL14 family.</text>
</comment>
<dbReference type="Gene3D" id="2.30.30.30">
    <property type="match status" value="1"/>
</dbReference>
<dbReference type="AlphaFoldDB" id="A0A8X7T3S8"/>
<evidence type="ECO:0000256" key="6">
    <source>
        <dbReference type="ARBA" id="ARBA00023274"/>
    </source>
</evidence>
<dbReference type="FunFam" id="2.30.30.30:FF:000030">
    <property type="entry name" value="60S ribosomal protein L14"/>
    <property type="match status" value="1"/>
</dbReference>
<dbReference type="InterPro" id="IPR002784">
    <property type="entry name" value="Ribosomal_eL14_dom"/>
</dbReference>
<dbReference type="InterPro" id="IPR014722">
    <property type="entry name" value="Rib_uL2_dom2"/>
</dbReference>
<evidence type="ECO:0000259" key="7">
    <source>
        <dbReference type="Pfam" id="PF01929"/>
    </source>
</evidence>
<dbReference type="GO" id="GO:0022625">
    <property type="term" value="C:cytosolic large ribosomal subunit"/>
    <property type="evidence" value="ECO:0007669"/>
    <property type="project" value="TreeGrafter"/>
</dbReference>
<proteinExistence type="inferred from homology"/>
<dbReference type="GO" id="GO:0042273">
    <property type="term" value="P:ribosomal large subunit biogenesis"/>
    <property type="evidence" value="ECO:0007669"/>
    <property type="project" value="TreeGrafter"/>
</dbReference>
<dbReference type="GO" id="GO:0003735">
    <property type="term" value="F:structural constituent of ribosome"/>
    <property type="evidence" value="ECO:0007669"/>
    <property type="project" value="InterPro"/>
</dbReference>
<keyword evidence="6" id="KW-0687">Ribonucleoprotein</keyword>
<evidence type="ECO:0000313" key="9">
    <source>
        <dbReference type="Proteomes" id="UP000078113"/>
    </source>
</evidence>
<dbReference type="Proteomes" id="UP000078113">
    <property type="component" value="Unassembled WGS sequence"/>
</dbReference>
<name>A0A8X7T3S8_9BASI</name>
<evidence type="ECO:0000313" key="8">
    <source>
        <dbReference type="EMBL" id="KAE8267716.1"/>
    </source>
</evidence>
<comment type="caution">
    <text evidence="8">The sequence shown here is derived from an EMBL/GenBank/DDBJ whole genome shotgun (WGS) entry which is preliminary data.</text>
</comment>
<reference evidence="8" key="2">
    <citation type="journal article" date="2019" name="IMA Fungus">
        <title>Genome sequencing and comparison of five Tilletia species to identify candidate genes for the detection of regulated species infecting wheat.</title>
        <authorList>
            <person name="Nguyen H.D.T."/>
            <person name="Sultana T."/>
            <person name="Kesanakurti P."/>
            <person name="Hambleton S."/>
        </authorList>
    </citation>
    <scope>NUCLEOTIDE SEQUENCE</scope>
    <source>
        <strain evidence="8">DAOMC 236422</strain>
    </source>
</reference>
<keyword evidence="9" id="KW-1185">Reference proteome</keyword>
<dbReference type="SUPFAM" id="SSF50104">
    <property type="entry name" value="Translation proteins SH3-like domain"/>
    <property type="match status" value="1"/>
</dbReference>
<keyword evidence="5" id="KW-0689">Ribosomal protein</keyword>
<evidence type="ECO:0000256" key="1">
    <source>
        <dbReference type="ARBA" id="ARBA00004021"/>
    </source>
</evidence>
<protein>
    <recommendedName>
        <fullName evidence="7">Large ribosomal subunit protein eL14 domain-containing protein</fullName>
    </recommendedName>
</protein>
<dbReference type="InterPro" id="IPR039660">
    <property type="entry name" value="Ribosomal_eL14"/>
</dbReference>
<evidence type="ECO:0000256" key="4">
    <source>
        <dbReference type="ARBA" id="ARBA00022490"/>
    </source>
</evidence>
<evidence type="ECO:0000256" key="3">
    <source>
        <dbReference type="ARBA" id="ARBA00006592"/>
    </source>
</evidence>
<organism evidence="8 9">
    <name type="scientific">Tilletia walkeri</name>
    <dbReference type="NCBI Taxonomy" id="117179"/>
    <lineage>
        <taxon>Eukaryota</taxon>
        <taxon>Fungi</taxon>
        <taxon>Dikarya</taxon>
        <taxon>Basidiomycota</taxon>
        <taxon>Ustilaginomycotina</taxon>
        <taxon>Exobasidiomycetes</taxon>
        <taxon>Tilletiales</taxon>
        <taxon>Tilletiaceae</taxon>
        <taxon>Tilletia</taxon>
    </lineage>
</organism>